<dbReference type="AlphaFoldDB" id="A0A0G2A3L9"/>
<reference evidence="1 2" key="1">
    <citation type="journal article" date="2015" name="Nature">
        <title>rRNA introns, odd ribosomes, and small enigmatic genomes across a large radiation of phyla.</title>
        <authorList>
            <person name="Brown C.T."/>
            <person name="Hug L.A."/>
            <person name="Thomas B.C."/>
            <person name="Sharon I."/>
            <person name="Castelle C.J."/>
            <person name="Singh A."/>
            <person name="Wilkins M.J."/>
            <person name="Williams K.H."/>
            <person name="Banfield J.F."/>
        </authorList>
    </citation>
    <scope>NUCLEOTIDE SEQUENCE [LARGE SCALE GENOMIC DNA]</scope>
</reference>
<name>A0A0G2A3L9_UNCK3</name>
<organism evidence="1 2">
    <name type="scientific">candidate division Kazan bacterium GW2011_GWB1_52_7</name>
    <dbReference type="NCBI Taxonomy" id="1620414"/>
    <lineage>
        <taxon>Bacteria</taxon>
        <taxon>Bacteria division Kazan-3B-28</taxon>
    </lineage>
</organism>
<sequence length="67" mass="7913">MNEIGKINPGEGVPPFFYRKEKNKKVERVEEVTPDRHYHEDTVEISREAKELLEALKDDRPETEDDD</sequence>
<evidence type="ECO:0000313" key="2">
    <source>
        <dbReference type="Proteomes" id="UP000034913"/>
    </source>
</evidence>
<dbReference type="Proteomes" id="UP000034913">
    <property type="component" value="Unassembled WGS sequence"/>
</dbReference>
<gene>
    <name evidence="1" type="ORF">VF00_C0002G0114</name>
</gene>
<proteinExistence type="predicted"/>
<evidence type="ECO:0000313" key="1">
    <source>
        <dbReference type="EMBL" id="KKW26789.1"/>
    </source>
</evidence>
<protein>
    <submittedName>
        <fullName evidence="1">Uncharacterized protein</fullName>
    </submittedName>
</protein>
<accession>A0A0G2A3L9</accession>
<dbReference type="EMBL" id="LCRB01000002">
    <property type="protein sequence ID" value="KKW26789.1"/>
    <property type="molecule type" value="Genomic_DNA"/>
</dbReference>
<comment type="caution">
    <text evidence="1">The sequence shown here is derived from an EMBL/GenBank/DDBJ whole genome shotgun (WGS) entry which is preliminary data.</text>
</comment>